<evidence type="ECO:0000313" key="2">
    <source>
        <dbReference type="Proteomes" id="UP001231649"/>
    </source>
</evidence>
<protein>
    <submittedName>
        <fullName evidence="1">Uncharacterized protein</fullName>
    </submittedName>
</protein>
<proteinExistence type="predicted"/>
<sequence length="167" mass="18979">MPPILSKLAKIALVAATIVATTPLHNQRKRRKEWAKFYLRNRQRYSHMNLIKNLDDKDFRIYLRMSSKAFIELLDLVQSSSTYQPFNVSTAGAQAFSLGEGIGQSHITKSDKVMRQAVSAEERVVATLKFLASGNHQQPSTSGQRENQKRNYQNKPNNKKETNNGTK</sequence>
<gene>
    <name evidence="1" type="ORF">PYW08_006055</name>
</gene>
<accession>A0ACC2QM20</accession>
<comment type="caution">
    <text evidence="1">The sequence shown here is derived from an EMBL/GenBank/DDBJ whole genome shotgun (WGS) entry which is preliminary data.</text>
</comment>
<dbReference type="Proteomes" id="UP001231649">
    <property type="component" value="Chromosome 19"/>
</dbReference>
<keyword evidence="2" id="KW-1185">Reference proteome</keyword>
<name>A0ACC2QM20_9NEOP</name>
<reference evidence="1" key="1">
    <citation type="submission" date="2023-03" db="EMBL/GenBank/DDBJ databases">
        <title>Chromosome-level genomes of two armyworms, Mythimna separata and Mythimna loreyi, provide insights into the biosynthesis and reception of sex pheromones.</title>
        <authorList>
            <person name="Zhao H."/>
        </authorList>
    </citation>
    <scope>NUCLEOTIDE SEQUENCE</scope>
    <source>
        <strain evidence="1">BeijingLab</strain>
    </source>
</reference>
<organism evidence="1 2">
    <name type="scientific">Mythimna loreyi</name>
    <dbReference type="NCBI Taxonomy" id="667449"/>
    <lineage>
        <taxon>Eukaryota</taxon>
        <taxon>Metazoa</taxon>
        <taxon>Ecdysozoa</taxon>
        <taxon>Arthropoda</taxon>
        <taxon>Hexapoda</taxon>
        <taxon>Insecta</taxon>
        <taxon>Pterygota</taxon>
        <taxon>Neoptera</taxon>
        <taxon>Endopterygota</taxon>
        <taxon>Lepidoptera</taxon>
        <taxon>Glossata</taxon>
        <taxon>Ditrysia</taxon>
        <taxon>Noctuoidea</taxon>
        <taxon>Noctuidae</taxon>
        <taxon>Noctuinae</taxon>
        <taxon>Hadenini</taxon>
        <taxon>Mythimna</taxon>
    </lineage>
</organism>
<evidence type="ECO:0000313" key="1">
    <source>
        <dbReference type="EMBL" id="KAJ8720590.1"/>
    </source>
</evidence>
<dbReference type="EMBL" id="CM056795">
    <property type="protein sequence ID" value="KAJ8720590.1"/>
    <property type="molecule type" value="Genomic_DNA"/>
</dbReference>